<feature type="coiled-coil region" evidence="1">
    <location>
        <begin position="78"/>
        <end position="105"/>
    </location>
</feature>
<dbReference type="KEGG" id="hdt:HYPDE_36583"/>
<keyword evidence="1" id="KW-0175">Coiled coil</keyword>
<gene>
    <name evidence="2" type="ORF">HYPDE_36583</name>
</gene>
<evidence type="ECO:0008006" key="4">
    <source>
        <dbReference type="Google" id="ProtNLM"/>
    </source>
</evidence>
<dbReference type="AlphaFoldDB" id="N0B7J7"/>
<dbReference type="HOGENOM" id="CLU_2117675_0_0_5"/>
<keyword evidence="3" id="KW-1185">Reference proteome</keyword>
<dbReference type="Gene3D" id="1.10.10.1100">
    <property type="entry name" value="BFD-like [2Fe-2S]-binding domain"/>
    <property type="match status" value="1"/>
</dbReference>
<dbReference type="STRING" id="670307.HYPDE_36583"/>
<organism evidence="2 3">
    <name type="scientific">Hyphomicrobium denitrificans 1NES1</name>
    <dbReference type="NCBI Taxonomy" id="670307"/>
    <lineage>
        <taxon>Bacteria</taxon>
        <taxon>Pseudomonadati</taxon>
        <taxon>Pseudomonadota</taxon>
        <taxon>Alphaproteobacteria</taxon>
        <taxon>Hyphomicrobiales</taxon>
        <taxon>Hyphomicrobiaceae</taxon>
        <taxon>Hyphomicrobium</taxon>
    </lineage>
</organism>
<dbReference type="eggNOG" id="ENOG5033GMT">
    <property type="taxonomic scope" value="Bacteria"/>
</dbReference>
<protein>
    <recommendedName>
        <fullName evidence="4">BFD-like [2Fe-2S]-binding domain-containing protein</fullName>
    </recommendedName>
</protein>
<evidence type="ECO:0000313" key="2">
    <source>
        <dbReference type="EMBL" id="AGK58988.1"/>
    </source>
</evidence>
<sequence length="114" mass="12704">MEPNVIICSCAVISDRDIEIAVSEIMSASPGLLPTPGVVFRHLNKKMNCCRCAPVAVATIYAAMDRLAQSTRVCPFALAEARAKLIRIEERRERRERRLNDAYANRKPSSMRAA</sequence>
<dbReference type="Proteomes" id="UP000005952">
    <property type="component" value="Chromosome"/>
</dbReference>
<dbReference type="EMBL" id="CP005587">
    <property type="protein sequence ID" value="AGK58988.1"/>
    <property type="molecule type" value="Genomic_DNA"/>
</dbReference>
<accession>N0B7J7</accession>
<name>N0B7J7_9HYPH</name>
<evidence type="ECO:0000313" key="3">
    <source>
        <dbReference type="Proteomes" id="UP000005952"/>
    </source>
</evidence>
<evidence type="ECO:0000256" key="1">
    <source>
        <dbReference type="SAM" id="Coils"/>
    </source>
</evidence>
<dbReference type="InterPro" id="IPR041854">
    <property type="entry name" value="BFD-like_2Fe2S-bd_dom_sf"/>
</dbReference>
<reference evidence="2 3" key="1">
    <citation type="journal article" date="2013" name="Genome Announc.">
        <title>Genome sequences for three denitrifying bacterial strains isolated from a uranium- and nitrate-contaminated subsurface environment.</title>
        <authorList>
            <person name="Venkatramanan R."/>
            <person name="Prakash O."/>
            <person name="Woyke T."/>
            <person name="Chain P."/>
            <person name="Goodwin L.A."/>
            <person name="Watson D."/>
            <person name="Brooks S."/>
            <person name="Kostka J.E."/>
            <person name="Green S.J."/>
        </authorList>
    </citation>
    <scope>NUCLEOTIDE SEQUENCE [LARGE SCALE GENOMIC DNA]</scope>
    <source>
        <strain evidence="2 3">1NES1</strain>
    </source>
</reference>
<proteinExistence type="predicted"/>